<dbReference type="Gene3D" id="3.40.50.300">
    <property type="entry name" value="P-loop containing nucleotide triphosphate hydrolases"/>
    <property type="match status" value="2"/>
</dbReference>
<name>D7FX01_ECTSI</name>
<dbReference type="GO" id="GO:0006412">
    <property type="term" value="P:translation"/>
    <property type="evidence" value="ECO:0007669"/>
    <property type="project" value="UniProtKB-KW"/>
</dbReference>
<dbReference type="GO" id="GO:0045900">
    <property type="term" value="P:negative regulation of translational elongation"/>
    <property type="evidence" value="ECO:0007669"/>
    <property type="project" value="InterPro"/>
</dbReference>
<feature type="domain" description="ABC transporter" evidence="12">
    <location>
        <begin position="319"/>
        <end position="536"/>
    </location>
</feature>
<keyword evidence="6" id="KW-0547">Nucleotide-binding</keyword>
<dbReference type="GO" id="GO:0005524">
    <property type="term" value="F:ATP binding"/>
    <property type="evidence" value="ECO:0007669"/>
    <property type="project" value="UniProtKB-KW"/>
</dbReference>
<keyword evidence="8" id="KW-0067">ATP-binding</keyword>
<gene>
    <name evidence="13" type="ORF">Esi_0032_0010</name>
</gene>
<dbReference type="InterPro" id="IPR003439">
    <property type="entry name" value="ABC_transporter-like_ATP-bd"/>
</dbReference>
<keyword evidence="11" id="KW-0648">Protein biosynthesis</keyword>
<dbReference type="OMA" id="FKEYHRV"/>
<dbReference type="PROSITE" id="PS50893">
    <property type="entry name" value="ABC_TRANSPORTER_2"/>
    <property type="match status" value="2"/>
</dbReference>
<dbReference type="AlphaFoldDB" id="D7FX01"/>
<comment type="similarity">
    <text evidence="1">Belongs to the ABC transporter superfamily. ABCF family. Translational throttle EttA subfamily.</text>
</comment>
<dbReference type="NCBIfam" id="NF008775">
    <property type="entry name" value="PRK11819.1"/>
    <property type="match status" value="1"/>
</dbReference>
<evidence type="ECO:0000256" key="4">
    <source>
        <dbReference type="ARBA" id="ARBA00022730"/>
    </source>
</evidence>
<evidence type="ECO:0000256" key="7">
    <source>
        <dbReference type="ARBA" id="ARBA00022801"/>
    </source>
</evidence>
<dbReference type="SMART" id="SM00382">
    <property type="entry name" value="AAA"/>
    <property type="match status" value="2"/>
</dbReference>
<keyword evidence="10" id="KW-0694">RNA-binding</keyword>
<evidence type="ECO:0000256" key="1">
    <source>
        <dbReference type="ARBA" id="ARBA00005868"/>
    </source>
</evidence>
<dbReference type="EMBL" id="FN648509">
    <property type="protein sequence ID" value="CBJ26334.1"/>
    <property type="molecule type" value="Genomic_DNA"/>
</dbReference>
<sequence length="545" mass="59258">MDGVSKQLPGGRQLFADASLTFMRGAKIGVLGVNGSGKSTVLKIIAGEDKEFDGDMWTRDGLRVKYLPQEPDLDSSLNVMENIRRGIAEQENMVARFEETGIAMGDPDADLDALLEEQAALQAKIEDADAWNLQHRVDIAMRKLRVPPGDSPVDQLSGGEKRRVALCRLLLEQPDVILLDEPTNHLDAESVRWLEDYLRAFKGTVISITHDRYFLDNVAGWILEVDRGSLLPFKGNYSAWLVQKQNRLDREHSKQAQVAKRLESELEWIRTGRASVSKARANKYEKAVAERKEGAAKLQQLSEGKIVIPPGPRLGRSGLTVKDLSKKYGDRTLFSGVNFTVDPGSVVGVVGPNGSGKTTLFNLIAGVEEADGGTVEWGRLAKVGLVSQGRSGLDPDKSAIEEISEGGDTIQIGDRQVNVRAYTAAFNLRGASQDKLVGTMSGGERNRVHLAKVLKQGHNVLLLDEPTNDLDVDTLRSLEEAINGFAGSVLIVSHDRWFLDRVCSHTIAFEDGGGGGGGAVKGESRVVVFQGNHGEYSKQAGGRGD</sequence>
<evidence type="ECO:0000256" key="8">
    <source>
        <dbReference type="ARBA" id="ARBA00022840"/>
    </source>
</evidence>
<evidence type="ECO:0000256" key="6">
    <source>
        <dbReference type="ARBA" id="ARBA00022741"/>
    </source>
</evidence>
<reference evidence="13 14" key="1">
    <citation type="journal article" date="2010" name="Nature">
        <title>The Ectocarpus genome and the independent evolution of multicellularity in brown algae.</title>
        <authorList>
            <person name="Cock J.M."/>
            <person name="Sterck L."/>
            <person name="Rouze P."/>
            <person name="Scornet D."/>
            <person name="Allen A.E."/>
            <person name="Amoutzias G."/>
            <person name="Anthouard V."/>
            <person name="Artiguenave F."/>
            <person name="Aury J.M."/>
            <person name="Badger J.H."/>
            <person name="Beszteri B."/>
            <person name="Billiau K."/>
            <person name="Bonnet E."/>
            <person name="Bothwell J.H."/>
            <person name="Bowler C."/>
            <person name="Boyen C."/>
            <person name="Brownlee C."/>
            <person name="Carrano C.J."/>
            <person name="Charrier B."/>
            <person name="Cho G.Y."/>
            <person name="Coelho S.M."/>
            <person name="Collen J."/>
            <person name="Corre E."/>
            <person name="Da Silva C."/>
            <person name="Delage L."/>
            <person name="Delaroque N."/>
            <person name="Dittami S.M."/>
            <person name="Doulbeau S."/>
            <person name="Elias M."/>
            <person name="Farnham G."/>
            <person name="Gachon C.M."/>
            <person name="Gschloessl B."/>
            <person name="Heesch S."/>
            <person name="Jabbari K."/>
            <person name="Jubin C."/>
            <person name="Kawai H."/>
            <person name="Kimura K."/>
            <person name="Kloareg B."/>
            <person name="Kupper F.C."/>
            <person name="Lang D."/>
            <person name="Le Bail A."/>
            <person name="Leblanc C."/>
            <person name="Lerouge P."/>
            <person name="Lohr M."/>
            <person name="Lopez P.J."/>
            <person name="Martens C."/>
            <person name="Maumus F."/>
            <person name="Michel G."/>
            <person name="Miranda-Saavedra D."/>
            <person name="Morales J."/>
            <person name="Moreau H."/>
            <person name="Motomura T."/>
            <person name="Nagasato C."/>
            <person name="Napoli C.A."/>
            <person name="Nelson D.R."/>
            <person name="Nyvall-Collen P."/>
            <person name="Peters A.F."/>
            <person name="Pommier C."/>
            <person name="Potin P."/>
            <person name="Poulain J."/>
            <person name="Quesneville H."/>
            <person name="Read B."/>
            <person name="Rensing S.A."/>
            <person name="Ritter A."/>
            <person name="Rousvoal S."/>
            <person name="Samanta M."/>
            <person name="Samson G."/>
            <person name="Schroeder D.C."/>
            <person name="Segurens B."/>
            <person name="Strittmatter M."/>
            <person name="Tonon T."/>
            <person name="Tregear J.W."/>
            <person name="Valentin K."/>
            <person name="von Dassow P."/>
            <person name="Yamagishi T."/>
            <person name="Van de Peer Y."/>
            <person name="Wincker P."/>
        </authorList>
    </citation>
    <scope>NUCLEOTIDE SEQUENCE [LARGE SCALE GENOMIC DNA]</scope>
    <source>
        <strain evidence="14">Ec32 / CCAP1310/4</strain>
    </source>
</reference>
<keyword evidence="14" id="KW-1185">Reference proteome</keyword>
<protein>
    <recommendedName>
        <fullName evidence="12">ABC transporter domain-containing protein</fullName>
    </recommendedName>
</protein>
<evidence type="ECO:0000259" key="12">
    <source>
        <dbReference type="PROSITE" id="PS50893"/>
    </source>
</evidence>
<dbReference type="Pfam" id="PF12848">
    <property type="entry name" value="ABC_tran_Xtn"/>
    <property type="match status" value="1"/>
</dbReference>
<evidence type="ECO:0000256" key="10">
    <source>
        <dbReference type="ARBA" id="ARBA00022884"/>
    </source>
</evidence>
<dbReference type="InterPro" id="IPR022374">
    <property type="entry name" value="EttA"/>
</dbReference>
<dbReference type="eggNOG" id="KOG0927">
    <property type="taxonomic scope" value="Eukaryota"/>
</dbReference>
<evidence type="ECO:0000313" key="14">
    <source>
        <dbReference type="Proteomes" id="UP000002630"/>
    </source>
</evidence>
<dbReference type="GO" id="GO:0016887">
    <property type="term" value="F:ATP hydrolysis activity"/>
    <property type="evidence" value="ECO:0007669"/>
    <property type="project" value="InterPro"/>
</dbReference>
<proteinExistence type="inferred from homology"/>
<dbReference type="PANTHER" id="PTHR43858">
    <property type="entry name" value="ENERGY-DEPENDENT TRANSLATIONAL THROTTLE PROTEIN ETTA"/>
    <property type="match status" value="1"/>
</dbReference>
<evidence type="ECO:0000256" key="3">
    <source>
        <dbReference type="ARBA" id="ARBA00022555"/>
    </source>
</evidence>
<dbReference type="SUPFAM" id="SSF52540">
    <property type="entry name" value="P-loop containing nucleoside triphosphate hydrolases"/>
    <property type="match status" value="2"/>
</dbReference>
<dbReference type="InterPro" id="IPR003593">
    <property type="entry name" value="AAA+_ATPase"/>
</dbReference>
<dbReference type="Proteomes" id="UP000002630">
    <property type="component" value="Linkage Group LG04"/>
</dbReference>
<organism evidence="13 14">
    <name type="scientific">Ectocarpus siliculosus</name>
    <name type="common">Brown alga</name>
    <name type="synonym">Conferva siliculosa</name>
    <dbReference type="NCBI Taxonomy" id="2880"/>
    <lineage>
        <taxon>Eukaryota</taxon>
        <taxon>Sar</taxon>
        <taxon>Stramenopiles</taxon>
        <taxon>Ochrophyta</taxon>
        <taxon>PX clade</taxon>
        <taxon>Phaeophyceae</taxon>
        <taxon>Ectocarpales</taxon>
        <taxon>Ectocarpaceae</taxon>
        <taxon>Ectocarpus</taxon>
    </lineage>
</organism>
<keyword evidence="3" id="KW-0820">tRNA-binding</keyword>
<dbReference type="InterPro" id="IPR017871">
    <property type="entry name" value="ABC_transporter-like_CS"/>
</dbReference>
<dbReference type="GO" id="GO:0000049">
    <property type="term" value="F:tRNA binding"/>
    <property type="evidence" value="ECO:0007669"/>
    <property type="project" value="UniProtKB-KW"/>
</dbReference>
<dbReference type="InterPro" id="IPR032781">
    <property type="entry name" value="ABC_tran_Xtn"/>
</dbReference>
<keyword evidence="7" id="KW-0378">Hydrolase</keyword>
<keyword evidence="9" id="KW-0810">Translation regulation</keyword>
<dbReference type="Pfam" id="PF00005">
    <property type="entry name" value="ABC_tran"/>
    <property type="match status" value="2"/>
</dbReference>
<evidence type="ECO:0000256" key="5">
    <source>
        <dbReference type="ARBA" id="ARBA00022737"/>
    </source>
</evidence>
<dbReference type="PROSITE" id="PS00211">
    <property type="entry name" value="ABC_TRANSPORTER_1"/>
    <property type="match status" value="1"/>
</dbReference>
<dbReference type="GO" id="GO:0019843">
    <property type="term" value="F:rRNA binding"/>
    <property type="evidence" value="ECO:0007669"/>
    <property type="project" value="UniProtKB-KW"/>
</dbReference>
<dbReference type="InterPro" id="IPR027417">
    <property type="entry name" value="P-loop_NTPase"/>
</dbReference>
<dbReference type="InParanoid" id="D7FX01"/>
<dbReference type="STRING" id="2880.D7FX01"/>
<dbReference type="FunFam" id="3.40.50.300:FF:000183">
    <property type="entry name" value="ABC transporter ATP-binding protein yjjK"/>
    <property type="match status" value="1"/>
</dbReference>
<keyword evidence="5" id="KW-0677">Repeat</keyword>
<dbReference type="OrthoDB" id="6500128at2759"/>
<dbReference type="EMBL" id="FN649729">
    <property type="protein sequence ID" value="CBJ26334.1"/>
    <property type="molecule type" value="Genomic_DNA"/>
</dbReference>
<evidence type="ECO:0000313" key="13">
    <source>
        <dbReference type="EMBL" id="CBJ26334.1"/>
    </source>
</evidence>
<accession>D7FX01</accession>
<dbReference type="PANTHER" id="PTHR43858:SF1">
    <property type="entry name" value="ABC TRANSPORTER-RELATED PROTEIN"/>
    <property type="match status" value="1"/>
</dbReference>
<evidence type="ECO:0000256" key="11">
    <source>
        <dbReference type="ARBA" id="ARBA00022917"/>
    </source>
</evidence>
<evidence type="ECO:0000256" key="2">
    <source>
        <dbReference type="ARBA" id="ARBA00022490"/>
    </source>
</evidence>
<dbReference type="CDD" id="cd03221">
    <property type="entry name" value="ABCF_EF-3"/>
    <property type="match status" value="2"/>
</dbReference>
<feature type="domain" description="ABC transporter" evidence="12">
    <location>
        <begin position="1"/>
        <end position="252"/>
    </location>
</feature>
<keyword evidence="2" id="KW-0963">Cytoplasm</keyword>
<keyword evidence="4" id="KW-0699">rRNA-binding</keyword>
<evidence type="ECO:0000256" key="9">
    <source>
        <dbReference type="ARBA" id="ARBA00022845"/>
    </source>
</evidence>
<dbReference type="FunFam" id="3.40.50.300:FF:000011">
    <property type="entry name" value="Putative ABC transporter ATP-binding component"/>
    <property type="match status" value="1"/>
</dbReference>